<proteinExistence type="predicted"/>
<dbReference type="Pfam" id="PF14219">
    <property type="entry name" value="DUF4328"/>
    <property type="match status" value="1"/>
</dbReference>
<gene>
    <name evidence="3" type="ORF">IAE60_09790</name>
</gene>
<dbReference type="InterPro" id="IPR025565">
    <property type="entry name" value="DUF4328"/>
</dbReference>
<reference evidence="3 4" key="1">
    <citation type="submission" date="2020-08" db="EMBL/GenBank/DDBJ databases">
        <title>Streptomycin Non-resistant strain, P. mexicana.</title>
        <authorList>
            <person name="Ganesh-Kumar S."/>
            <person name="Zhe T."/>
            <person name="Yu Z."/>
            <person name="Min Y."/>
        </authorList>
    </citation>
    <scope>NUCLEOTIDE SEQUENCE [LARGE SCALE GENOMIC DNA]</scope>
    <source>
        <strain evidence="3 4">GTZY2</strain>
    </source>
</reference>
<dbReference type="GeneID" id="81471260"/>
<sequence length="240" mass="27038">MENPYQTPAADVIAAPATHTAWAFKDPTWLTWVCRACLVAGALVSLLMIAVVARQYSLFEEAAANGWTVDDVYAESGLTFLAATLLQFMTMMASFVFIGMWIYRAAWNGRVFAGARQLDFTPGWSVGWYFLPIANLWKPYQAMKEIWRASARPDKVDEAEVPGWLPLWWFLWLAFSITSNFAGRNSMKANTPEAEMDAALASITCDAINVPLCFVLLLIITRVHRMQWQRQTERLQALAG</sequence>
<evidence type="ECO:0000313" key="3">
    <source>
        <dbReference type="EMBL" id="QNN76266.1"/>
    </source>
</evidence>
<feature type="domain" description="DUF4328" evidence="2">
    <location>
        <begin position="79"/>
        <end position="224"/>
    </location>
</feature>
<name>A0A7G9T841_PSEMX</name>
<dbReference type="Proteomes" id="UP000515838">
    <property type="component" value="Chromosome"/>
</dbReference>
<evidence type="ECO:0000256" key="1">
    <source>
        <dbReference type="SAM" id="Phobius"/>
    </source>
</evidence>
<evidence type="ECO:0000313" key="4">
    <source>
        <dbReference type="Proteomes" id="UP000515838"/>
    </source>
</evidence>
<feature type="transmembrane region" description="Helical" evidence="1">
    <location>
        <begin position="29"/>
        <end position="53"/>
    </location>
</feature>
<dbReference type="RefSeq" id="WP_187572105.1">
    <property type="nucleotide sequence ID" value="NZ_CP060731.1"/>
</dbReference>
<keyword evidence="1" id="KW-1133">Transmembrane helix</keyword>
<evidence type="ECO:0000259" key="2">
    <source>
        <dbReference type="Pfam" id="PF14219"/>
    </source>
</evidence>
<feature type="transmembrane region" description="Helical" evidence="1">
    <location>
        <begin position="80"/>
        <end position="103"/>
    </location>
</feature>
<keyword evidence="1" id="KW-0472">Membrane</keyword>
<dbReference type="AlphaFoldDB" id="A0A7G9T841"/>
<dbReference type="EMBL" id="CP060731">
    <property type="protein sequence ID" value="QNN76266.1"/>
    <property type="molecule type" value="Genomic_DNA"/>
</dbReference>
<protein>
    <submittedName>
        <fullName evidence="3">DUF4328 domain-containing protein</fullName>
    </submittedName>
</protein>
<accession>A0A7G9T841</accession>
<feature type="transmembrane region" description="Helical" evidence="1">
    <location>
        <begin position="198"/>
        <end position="220"/>
    </location>
</feature>
<organism evidence="3 4">
    <name type="scientific">Pseudoxanthomonas mexicana</name>
    <dbReference type="NCBI Taxonomy" id="128785"/>
    <lineage>
        <taxon>Bacteria</taxon>
        <taxon>Pseudomonadati</taxon>
        <taxon>Pseudomonadota</taxon>
        <taxon>Gammaproteobacteria</taxon>
        <taxon>Lysobacterales</taxon>
        <taxon>Lysobacteraceae</taxon>
        <taxon>Pseudoxanthomonas</taxon>
    </lineage>
</organism>
<keyword evidence="1" id="KW-0812">Transmembrane</keyword>
<feature type="transmembrane region" description="Helical" evidence="1">
    <location>
        <begin position="161"/>
        <end position="178"/>
    </location>
</feature>